<evidence type="ECO:0000313" key="8">
    <source>
        <dbReference type="EMBL" id="GGI94680.1"/>
    </source>
</evidence>
<evidence type="ECO:0000256" key="3">
    <source>
        <dbReference type="ARBA" id="ARBA00022801"/>
    </source>
</evidence>
<dbReference type="CDD" id="cd06262">
    <property type="entry name" value="metallo-hydrolase-like_MBL-fold"/>
    <property type="match status" value="1"/>
</dbReference>
<reference evidence="8" key="4">
    <citation type="submission" date="2020-09" db="EMBL/GenBank/DDBJ databases">
        <authorList>
            <person name="Sun Q."/>
            <person name="Zhou Y."/>
        </authorList>
    </citation>
    <scope>NUCLEOTIDE SEQUENCE</scope>
    <source>
        <strain evidence="8">CGMCC 4.7206</strain>
    </source>
</reference>
<evidence type="ECO:0000313" key="7">
    <source>
        <dbReference type="EMBL" id="GAA0522059.1"/>
    </source>
</evidence>
<organism evidence="8 9">
    <name type="scientific">Saccharopolyspora thermophila</name>
    <dbReference type="NCBI Taxonomy" id="89367"/>
    <lineage>
        <taxon>Bacteria</taxon>
        <taxon>Bacillati</taxon>
        <taxon>Actinomycetota</taxon>
        <taxon>Actinomycetes</taxon>
        <taxon>Pseudonocardiales</taxon>
        <taxon>Pseudonocardiaceae</taxon>
        <taxon>Saccharopolyspora</taxon>
    </lineage>
</organism>
<dbReference type="Pfam" id="PF00753">
    <property type="entry name" value="Lactamase_B"/>
    <property type="match status" value="1"/>
</dbReference>
<dbReference type="InterPro" id="IPR051453">
    <property type="entry name" value="MBL_Glyoxalase_II"/>
</dbReference>
<keyword evidence="3 8" id="KW-0378">Hydrolase</keyword>
<evidence type="ECO:0000256" key="1">
    <source>
        <dbReference type="ARBA" id="ARBA00001947"/>
    </source>
</evidence>
<feature type="region of interest" description="Disordered" evidence="5">
    <location>
        <begin position="233"/>
        <end position="256"/>
    </location>
</feature>
<dbReference type="InterPro" id="IPR001279">
    <property type="entry name" value="Metallo-B-lactamas"/>
</dbReference>
<name>A0A917K247_9PSEU</name>
<dbReference type="InterPro" id="IPR036866">
    <property type="entry name" value="RibonucZ/Hydroxyglut_hydro"/>
</dbReference>
<dbReference type="PANTHER" id="PTHR46233:SF3">
    <property type="entry name" value="HYDROXYACYLGLUTATHIONE HYDROLASE GLOC"/>
    <property type="match status" value="1"/>
</dbReference>
<proteinExistence type="predicted"/>
<dbReference type="GO" id="GO:0016787">
    <property type="term" value="F:hydrolase activity"/>
    <property type="evidence" value="ECO:0007669"/>
    <property type="project" value="UniProtKB-KW"/>
</dbReference>
<evidence type="ECO:0000313" key="10">
    <source>
        <dbReference type="Proteomes" id="UP001500220"/>
    </source>
</evidence>
<reference evidence="7" key="5">
    <citation type="submission" date="2023-12" db="EMBL/GenBank/DDBJ databases">
        <authorList>
            <person name="Sun Q."/>
            <person name="Inoue M."/>
        </authorList>
    </citation>
    <scope>NUCLEOTIDE SEQUENCE</scope>
    <source>
        <strain evidence="7">JCM 10664</strain>
    </source>
</reference>
<dbReference type="Gene3D" id="3.60.15.10">
    <property type="entry name" value="Ribonuclease Z/Hydroxyacylglutathione hydrolase-like"/>
    <property type="match status" value="1"/>
</dbReference>
<evidence type="ECO:0000256" key="4">
    <source>
        <dbReference type="ARBA" id="ARBA00022833"/>
    </source>
</evidence>
<dbReference type="Proteomes" id="UP000597989">
    <property type="component" value="Unassembled WGS sequence"/>
</dbReference>
<dbReference type="SMART" id="SM00849">
    <property type="entry name" value="Lactamase_B"/>
    <property type="match status" value="1"/>
</dbReference>
<sequence length="256" mass="26951">MDRPPGGTPLERVARARRVAQHFDERSRFVLVLGFPVGPLQANCYVLARGEGEPCVVVDPGQDAVPPLADRLREHRLTPAAVLLTHGHFDHVFSAGAVCAEHDIAAHIHPADRFMLTDPGAALGPAGRQLFGDALVMDAPSEVRELADGDVLELAGLRFDVTHTPGHTSGSVLFGVGTEEGGRLLLSGDTLFAGAIGRTDLPGGDHGRMLKSLSTKVLPLDDDTVVLPGHGPTTTIGRERAGNPFLQGLPTSDALS</sequence>
<dbReference type="EMBL" id="BAAAHC010000009">
    <property type="protein sequence ID" value="GAA0522059.1"/>
    <property type="molecule type" value="Genomic_DNA"/>
</dbReference>
<reference evidence="10" key="3">
    <citation type="journal article" date="2019" name="Int. J. Syst. Evol. Microbiol.">
        <title>The Global Catalogue of Microorganisms (GCM) 10K type strain sequencing project: providing services to taxonomists for standard genome sequencing and annotation.</title>
        <authorList>
            <consortium name="The Broad Institute Genomics Platform"/>
            <consortium name="The Broad Institute Genome Sequencing Center for Infectious Disease"/>
            <person name="Wu L."/>
            <person name="Ma J."/>
        </authorList>
    </citation>
    <scope>NUCLEOTIDE SEQUENCE [LARGE SCALE GENOMIC DNA]</scope>
    <source>
        <strain evidence="10">JCM 10664</strain>
    </source>
</reference>
<dbReference type="Proteomes" id="UP001500220">
    <property type="component" value="Unassembled WGS sequence"/>
</dbReference>
<evidence type="ECO:0000313" key="9">
    <source>
        <dbReference type="Proteomes" id="UP000597989"/>
    </source>
</evidence>
<evidence type="ECO:0000259" key="6">
    <source>
        <dbReference type="SMART" id="SM00849"/>
    </source>
</evidence>
<accession>A0A917K247</accession>
<protein>
    <submittedName>
        <fullName evidence="7 8">Hydrolase</fullName>
    </submittedName>
</protein>
<comment type="caution">
    <text evidence="8">The sequence shown here is derived from an EMBL/GenBank/DDBJ whole genome shotgun (WGS) entry which is preliminary data.</text>
</comment>
<dbReference type="GO" id="GO:0046872">
    <property type="term" value="F:metal ion binding"/>
    <property type="evidence" value="ECO:0007669"/>
    <property type="project" value="UniProtKB-KW"/>
</dbReference>
<keyword evidence="10" id="KW-1185">Reference proteome</keyword>
<reference evidence="8 9" key="2">
    <citation type="journal article" date="2014" name="Int. J. Syst. Evol. Microbiol.">
        <title>Complete genome sequence of Corynebacterium casei LMG S-19264T (=DSM 44701T), isolated from a smear-ripened cheese.</title>
        <authorList>
            <consortium name="US DOE Joint Genome Institute (JGI-PGF)"/>
            <person name="Walter F."/>
            <person name="Albersmeier A."/>
            <person name="Kalinowski J."/>
            <person name="Ruckert C."/>
        </authorList>
    </citation>
    <scope>NUCLEOTIDE SEQUENCE [LARGE SCALE GENOMIC DNA]</scope>
    <source>
        <strain evidence="8 9">CGMCC 4.7206</strain>
    </source>
</reference>
<dbReference type="SUPFAM" id="SSF56281">
    <property type="entry name" value="Metallo-hydrolase/oxidoreductase"/>
    <property type="match status" value="1"/>
</dbReference>
<evidence type="ECO:0000256" key="2">
    <source>
        <dbReference type="ARBA" id="ARBA00022723"/>
    </source>
</evidence>
<gene>
    <name evidence="7" type="ORF">GCM10009545_25200</name>
    <name evidence="8" type="ORF">GCM10011581_34750</name>
</gene>
<keyword evidence="4" id="KW-0862">Zinc</keyword>
<reference evidence="7" key="1">
    <citation type="journal article" date="2014" name="Int. J. Syst. Evol. Microbiol.">
        <title>Complete genome of a new Firmicutes species belonging to the dominant human colonic microbiota ('Ruminococcus bicirculans') reveals two chromosomes and a selective capacity to utilize plant glucans.</title>
        <authorList>
            <consortium name="NISC Comparative Sequencing Program"/>
            <person name="Wegmann U."/>
            <person name="Louis P."/>
            <person name="Goesmann A."/>
            <person name="Henrissat B."/>
            <person name="Duncan S.H."/>
            <person name="Flint H.J."/>
        </authorList>
    </citation>
    <scope>NUCLEOTIDE SEQUENCE</scope>
    <source>
        <strain evidence="7">JCM 10664</strain>
    </source>
</reference>
<feature type="domain" description="Metallo-beta-lactamase" evidence="6">
    <location>
        <begin position="41"/>
        <end position="230"/>
    </location>
</feature>
<comment type="cofactor">
    <cofactor evidence="1">
        <name>Zn(2+)</name>
        <dbReference type="ChEBI" id="CHEBI:29105"/>
    </cofactor>
</comment>
<dbReference type="AlphaFoldDB" id="A0A917K247"/>
<dbReference type="PANTHER" id="PTHR46233">
    <property type="entry name" value="HYDROXYACYLGLUTATHIONE HYDROLASE GLOC"/>
    <property type="match status" value="1"/>
</dbReference>
<dbReference type="EMBL" id="BMMT01000012">
    <property type="protein sequence ID" value="GGI94680.1"/>
    <property type="molecule type" value="Genomic_DNA"/>
</dbReference>
<evidence type="ECO:0000256" key="5">
    <source>
        <dbReference type="SAM" id="MobiDB-lite"/>
    </source>
</evidence>
<keyword evidence="2" id="KW-0479">Metal-binding</keyword>